<dbReference type="InterPro" id="IPR004839">
    <property type="entry name" value="Aminotransferase_I/II_large"/>
</dbReference>
<feature type="domain" description="Aminotransferase class I/classII large" evidence="3">
    <location>
        <begin position="184"/>
        <end position="522"/>
    </location>
</feature>
<dbReference type="GO" id="GO:0006520">
    <property type="term" value="P:amino acid metabolic process"/>
    <property type="evidence" value="ECO:0007669"/>
    <property type="project" value="TreeGrafter"/>
</dbReference>
<keyword evidence="2" id="KW-0032">Aminotransferase</keyword>
<comment type="similarity">
    <text evidence="2">Belongs to the class-I pyridoxal-phosphate-dependent aminotransferase family.</text>
</comment>
<name>A0A9Q9P5M8_9MICO</name>
<dbReference type="EMBL" id="CP106879">
    <property type="protein sequence ID" value="UYC79589.1"/>
    <property type="molecule type" value="Genomic_DNA"/>
</dbReference>
<reference evidence="4" key="1">
    <citation type="submission" date="2022-09" db="EMBL/GenBank/DDBJ databases">
        <title>Taxonomy of Curtobacterium flaccumfaciens.</title>
        <authorList>
            <person name="Osdaghi E."/>
            <person name="Taghavi S.M."/>
            <person name="Hamidizade M."/>
            <person name="Abachi H."/>
            <person name="Fazliarab A."/>
            <person name="Baeyen S."/>
            <person name="Portier P."/>
            <person name="Van Vaerenbergh J."/>
            <person name="Jacques M.-A."/>
        </authorList>
    </citation>
    <scope>NUCLEOTIDE SEQUENCE</scope>
    <source>
        <strain evidence="4">AGQB46</strain>
    </source>
</reference>
<keyword evidence="4" id="KW-0456">Lyase</keyword>
<dbReference type="InterPro" id="IPR015422">
    <property type="entry name" value="PyrdxlP-dep_Trfase_small"/>
</dbReference>
<evidence type="ECO:0000259" key="3">
    <source>
        <dbReference type="Pfam" id="PF00155"/>
    </source>
</evidence>
<dbReference type="Pfam" id="PF00155">
    <property type="entry name" value="Aminotran_1_2"/>
    <property type="match status" value="1"/>
</dbReference>
<dbReference type="InterPro" id="IPR004838">
    <property type="entry name" value="NHTrfase_class1_PyrdxlP-BS"/>
</dbReference>
<dbReference type="GO" id="GO:0030170">
    <property type="term" value="F:pyridoxal phosphate binding"/>
    <property type="evidence" value="ECO:0007669"/>
    <property type="project" value="InterPro"/>
</dbReference>
<dbReference type="KEGG" id="cpoi:OE229_10540"/>
<dbReference type="Gene3D" id="3.40.640.10">
    <property type="entry name" value="Type I PLP-dependent aspartate aminotransferase-like (Major domain)"/>
    <property type="match status" value="1"/>
</dbReference>
<organism evidence="4 5">
    <name type="scientific">Curtobacterium poinsettiae</name>
    <dbReference type="NCBI Taxonomy" id="159612"/>
    <lineage>
        <taxon>Bacteria</taxon>
        <taxon>Bacillati</taxon>
        <taxon>Actinomycetota</taxon>
        <taxon>Actinomycetes</taxon>
        <taxon>Micrococcales</taxon>
        <taxon>Microbacteriaceae</taxon>
        <taxon>Curtobacterium</taxon>
    </lineage>
</organism>
<sequence length="554" mass="62055">MPVASVSREQIARLQHLSPFELKAELQRIAGEHESRTAFQMLNAGRGNPNFIAPTPREAFFALGQFALTVSRENREWDPELVGVPQKDGIADRFGSWLTEHDGEPGVDLLRRVLRHGVDDLGFAPDSFVWELADSVIGDHYPEPDRMLHHAEQIVHEYLVQEMCAGEPPAQPYDLFAVEGGTAAMCYVFDSLLENRLMHRGDRIALMTPIFTPYLEIPALADYDLEQVHLHASTVDQDGVHTWQYPPEEIDRLRDPSIKALFVVNPTNPPSVRIAQETLDAIADVVATDNPELTIITDDVYGTFIDGFRSLMAEVPRNTIGVYSFSKYFGATGWRLGVVAVNRDNVFDERLAALPEADQAALDARYGTLSLHPRDIRFVDRLVADSRSVALNHTAGLSLPQQCQMLLFAAYAVLDDTDHYKHQAQGLIRHRLELLLEGMQVSLPEDVNRVGYYVELDVLAYAERLRGPGIGAFLREHYEPTDILFRLADQTGIILLNGGGFDGPEWSVRVSLANLRDEDYTQIGRSLRAIGKQYFDEWRDAQGADADAEQAARP</sequence>
<accession>A0A9Q9P5M8</accession>
<dbReference type="GO" id="GO:0008483">
    <property type="term" value="F:transaminase activity"/>
    <property type="evidence" value="ECO:0007669"/>
    <property type="project" value="UniProtKB-KW"/>
</dbReference>
<dbReference type="Gene3D" id="3.90.1150.10">
    <property type="entry name" value="Aspartate Aminotransferase, domain 1"/>
    <property type="match status" value="1"/>
</dbReference>
<dbReference type="PANTHER" id="PTHR43795:SF2">
    <property type="entry name" value="BIFUNCTIONAL ASPARTATE AMINOTRANSFERASE AND GLUTAMATE_ASPARTATE-PREPHENATE AMINOTRANSFERASE"/>
    <property type="match status" value="1"/>
</dbReference>
<comment type="cofactor">
    <cofactor evidence="2">
        <name>pyridoxal 5'-phosphate</name>
        <dbReference type="ChEBI" id="CHEBI:597326"/>
    </cofactor>
</comment>
<evidence type="ECO:0000313" key="4">
    <source>
        <dbReference type="EMBL" id="UYC79589.1"/>
    </source>
</evidence>
<dbReference type="SUPFAM" id="SSF53383">
    <property type="entry name" value="PLP-dependent transferases"/>
    <property type="match status" value="1"/>
</dbReference>
<keyword evidence="1" id="KW-0663">Pyridoxal phosphate</keyword>
<dbReference type="Proteomes" id="UP001062223">
    <property type="component" value="Chromosome"/>
</dbReference>
<dbReference type="EC" id="2.6.1.-" evidence="2"/>
<dbReference type="NCBIfam" id="TIGR03801">
    <property type="entry name" value="asp_4_decarbox"/>
    <property type="match status" value="1"/>
</dbReference>
<proteinExistence type="inferred from homology"/>
<dbReference type="AlphaFoldDB" id="A0A9Q9P5M8"/>
<protein>
    <recommendedName>
        <fullName evidence="2">Aminotransferase</fullName>
        <ecNumber evidence="2">2.6.1.-</ecNumber>
    </recommendedName>
</protein>
<dbReference type="Gene3D" id="1.10.20.110">
    <property type="match status" value="1"/>
</dbReference>
<evidence type="ECO:0000313" key="5">
    <source>
        <dbReference type="Proteomes" id="UP001062223"/>
    </source>
</evidence>
<dbReference type="InterPro" id="IPR015424">
    <property type="entry name" value="PyrdxlP-dep_Trfase"/>
</dbReference>
<evidence type="ECO:0000256" key="2">
    <source>
        <dbReference type="RuleBase" id="RU000481"/>
    </source>
</evidence>
<dbReference type="InterPro" id="IPR022518">
    <property type="entry name" value="Aspartate_4-decarboxylase"/>
</dbReference>
<keyword evidence="2" id="KW-0808">Transferase</keyword>
<dbReference type="CDD" id="cd00609">
    <property type="entry name" value="AAT_like"/>
    <property type="match status" value="1"/>
</dbReference>
<evidence type="ECO:0000256" key="1">
    <source>
        <dbReference type="ARBA" id="ARBA00022898"/>
    </source>
</evidence>
<dbReference type="GO" id="GO:0016829">
    <property type="term" value="F:lyase activity"/>
    <property type="evidence" value="ECO:0007669"/>
    <property type="project" value="UniProtKB-KW"/>
</dbReference>
<dbReference type="RefSeq" id="WP_262137950.1">
    <property type="nucleotide sequence ID" value="NZ_CP106879.1"/>
</dbReference>
<dbReference type="NCBIfam" id="NF006755">
    <property type="entry name" value="PRK09275.1"/>
    <property type="match status" value="1"/>
</dbReference>
<gene>
    <name evidence="4" type="primary">aspD</name>
    <name evidence="4" type="ORF">OE229_10540</name>
</gene>
<dbReference type="InterPro" id="IPR015421">
    <property type="entry name" value="PyrdxlP-dep_Trfase_major"/>
</dbReference>
<dbReference type="PROSITE" id="PS00105">
    <property type="entry name" value="AA_TRANSFER_CLASS_1"/>
    <property type="match status" value="1"/>
</dbReference>
<dbReference type="InterPro" id="IPR050478">
    <property type="entry name" value="Ethylene_sulfur-biosynth"/>
</dbReference>
<dbReference type="PANTHER" id="PTHR43795">
    <property type="entry name" value="BIFUNCTIONAL ASPARTATE AMINOTRANSFERASE AND GLUTAMATE/ASPARTATE-PREPHENATE AMINOTRANSFERASE-RELATED"/>
    <property type="match status" value="1"/>
</dbReference>